<evidence type="ECO:0000256" key="4">
    <source>
        <dbReference type="ARBA" id="ARBA00022857"/>
    </source>
</evidence>
<keyword evidence="4" id="KW-0521">NADP</keyword>
<evidence type="ECO:0000256" key="1">
    <source>
        <dbReference type="ARBA" id="ARBA00009183"/>
    </source>
</evidence>
<proteinExistence type="inferred from homology"/>
<dbReference type="InterPro" id="IPR020946">
    <property type="entry name" value="Flavin_mOase-like"/>
</dbReference>
<sequence>MNIAIIGAGPAGIISARNAIKAGHSVVLFEKNTRIGGIWNPWSGGAYRNACMQNSRYTFHYTGFSPGDIDEFPGVEQVFRYLSAVAGEDALRESTRLNTEVVSLRKDAGHWVIRCASEGKDTEDIFDRVIIATGELWQPRRPPLPGEENFSGTLITSRDYQEPEAFKGKKYPHHWRRCQRCGYCLRPCSLCRSVSLSVKKMDFICRDNSRLAPNDMMHSYLGRCLLSQMNYEDFIGYLDTMMPDYMQPTEHPSVPDMANNNAVHVNEKSYRMWPPV</sequence>
<dbReference type="SUPFAM" id="SSF51905">
    <property type="entry name" value="FAD/NAD(P)-binding domain"/>
    <property type="match status" value="1"/>
</dbReference>
<keyword evidence="2" id="KW-0285">Flavoprotein</keyword>
<dbReference type="InterPro" id="IPR036188">
    <property type="entry name" value="FAD/NAD-bd_sf"/>
</dbReference>
<accession>A0A378KP26</accession>
<dbReference type="Gene3D" id="3.50.50.60">
    <property type="entry name" value="FAD/NAD(P)-binding domain"/>
    <property type="match status" value="1"/>
</dbReference>
<protein>
    <submittedName>
        <fullName evidence="6">4-hydroxyacetophenone monooxygenase</fullName>
        <ecNumber evidence="6">1.14.13.84</ecNumber>
    </submittedName>
</protein>
<evidence type="ECO:0000313" key="7">
    <source>
        <dbReference type="Proteomes" id="UP000254387"/>
    </source>
</evidence>
<dbReference type="InterPro" id="IPR000960">
    <property type="entry name" value="Flavin_mOase"/>
</dbReference>
<evidence type="ECO:0000256" key="5">
    <source>
        <dbReference type="ARBA" id="ARBA00023002"/>
    </source>
</evidence>
<dbReference type="PRINTS" id="PR00370">
    <property type="entry name" value="FMOXYGENASE"/>
</dbReference>
<dbReference type="PANTHER" id="PTHR23023">
    <property type="entry name" value="DIMETHYLANILINE MONOOXYGENASE"/>
    <property type="match status" value="1"/>
</dbReference>
<dbReference type="GO" id="GO:0004499">
    <property type="term" value="F:N,N-dimethylaniline monooxygenase activity"/>
    <property type="evidence" value="ECO:0007669"/>
    <property type="project" value="InterPro"/>
</dbReference>
<name>A0A378KP26_KLEPN</name>
<dbReference type="GO" id="GO:0050660">
    <property type="term" value="F:flavin adenine dinucleotide binding"/>
    <property type="evidence" value="ECO:0007669"/>
    <property type="project" value="InterPro"/>
</dbReference>
<dbReference type="AlphaFoldDB" id="A0A378KP26"/>
<evidence type="ECO:0000256" key="2">
    <source>
        <dbReference type="ARBA" id="ARBA00022630"/>
    </source>
</evidence>
<evidence type="ECO:0000256" key="3">
    <source>
        <dbReference type="ARBA" id="ARBA00022827"/>
    </source>
</evidence>
<gene>
    <name evidence="6" type="primary">hapE_2</name>
    <name evidence="6" type="ORF">NCTC5053_06952</name>
</gene>
<dbReference type="GO" id="GO:0050661">
    <property type="term" value="F:NADP binding"/>
    <property type="evidence" value="ECO:0007669"/>
    <property type="project" value="InterPro"/>
</dbReference>
<dbReference type="EMBL" id="UGMN01000006">
    <property type="protein sequence ID" value="STX88686.1"/>
    <property type="molecule type" value="Genomic_DNA"/>
</dbReference>
<keyword evidence="6" id="KW-0503">Monooxygenase</keyword>
<comment type="similarity">
    <text evidence="1">Belongs to the FMO family.</text>
</comment>
<dbReference type="EC" id="1.14.13.84" evidence="6"/>
<keyword evidence="3" id="KW-0274">FAD</keyword>
<keyword evidence="5 6" id="KW-0560">Oxidoreductase</keyword>
<dbReference type="Proteomes" id="UP000254387">
    <property type="component" value="Unassembled WGS sequence"/>
</dbReference>
<dbReference type="Pfam" id="PF00743">
    <property type="entry name" value="FMO-like"/>
    <property type="match status" value="1"/>
</dbReference>
<organism evidence="6 7">
    <name type="scientific">Klebsiella pneumoniae</name>
    <dbReference type="NCBI Taxonomy" id="573"/>
    <lineage>
        <taxon>Bacteria</taxon>
        <taxon>Pseudomonadati</taxon>
        <taxon>Pseudomonadota</taxon>
        <taxon>Gammaproteobacteria</taxon>
        <taxon>Enterobacterales</taxon>
        <taxon>Enterobacteriaceae</taxon>
        <taxon>Klebsiella/Raoultella group</taxon>
        <taxon>Klebsiella</taxon>
        <taxon>Klebsiella pneumoniae complex</taxon>
    </lineage>
</organism>
<dbReference type="GO" id="GO:0033767">
    <property type="term" value="F:4-hydroxyacetophenone monooxygenase activity"/>
    <property type="evidence" value="ECO:0007669"/>
    <property type="project" value="UniProtKB-EC"/>
</dbReference>
<reference evidence="6 7" key="1">
    <citation type="submission" date="2018-06" db="EMBL/GenBank/DDBJ databases">
        <authorList>
            <consortium name="Pathogen Informatics"/>
            <person name="Doyle S."/>
        </authorList>
    </citation>
    <scope>NUCLEOTIDE SEQUENCE [LARGE SCALE GENOMIC DNA]</scope>
    <source>
        <strain evidence="6 7">NCTC5053</strain>
    </source>
</reference>
<evidence type="ECO:0000313" key="6">
    <source>
        <dbReference type="EMBL" id="STX88686.1"/>
    </source>
</evidence>
<dbReference type="InterPro" id="IPR050346">
    <property type="entry name" value="FMO-like"/>
</dbReference>